<evidence type="ECO:0000256" key="1">
    <source>
        <dbReference type="PROSITE-ProRule" id="PRU00042"/>
    </source>
</evidence>
<evidence type="ECO:0000313" key="4">
    <source>
        <dbReference type="EMBL" id="CAH1276782.1"/>
    </source>
</evidence>
<dbReference type="AlphaFoldDB" id="A0A8S4MLV7"/>
<keyword evidence="5" id="KW-1185">Reference proteome</keyword>
<gene>
    <name evidence="4" type="primary">SCRT2</name>
    <name evidence="4" type="ORF">BLAG_LOCUS25813</name>
</gene>
<sequence>MLFSAGYIHDYIPPVYPQDVVDCQQNVTATGNGTMVYDIRATANDPPPPLPSHPHAPAQEYVKPQNYPTIHDQTSVADMQDMQEMQDIENMNKVQPNSTKTVGYIQCDAFYITDGRSRRKNGESPARAQRYTCNECGKQYATSSNLSASQQTHRPLDSKLAKTCPTCGKVYVVHAALSMQRADACTLAQVAISARKAFSRRGLCRPHALSHRREALFGCATAARPSPTVPTCGRTCQNSLRPSSSTSLRTKHEDATVQ</sequence>
<dbReference type="Pfam" id="PF00096">
    <property type="entry name" value="zf-C2H2"/>
    <property type="match status" value="1"/>
</dbReference>
<organism evidence="4 5">
    <name type="scientific">Branchiostoma lanceolatum</name>
    <name type="common">Common lancelet</name>
    <name type="synonym">Amphioxus lanceolatum</name>
    <dbReference type="NCBI Taxonomy" id="7740"/>
    <lineage>
        <taxon>Eukaryota</taxon>
        <taxon>Metazoa</taxon>
        <taxon>Chordata</taxon>
        <taxon>Cephalochordata</taxon>
        <taxon>Leptocardii</taxon>
        <taxon>Amphioxiformes</taxon>
        <taxon>Branchiostomatidae</taxon>
        <taxon>Branchiostoma</taxon>
    </lineage>
</organism>
<comment type="caution">
    <text evidence="4">The sequence shown here is derived from an EMBL/GenBank/DDBJ whole genome shotgun (WGS) entry which is preliminary data.</text>
</comment>
<feature type="compositionally biased region" description="Low complexity" evidence="2">
    <location>
        <begin position="239"/>
        <end position="248"/>
    </location>
</feature>
<dbReference type="InterPro" id="IPR036236">
    <property type="entry name" value="Znf_C2H2_sf"/>
</dbReference>
<dbReference type="Proteomes" id="UP000838412">
    <property type="component" value="Unassembled WGS sequence"/>
</dbReference>
<evidence type="ECO:0000256" key="2">
    <source>
        <dbReference type="SAM" id="MobiDB-lite"/>
    </source>
</evidence>
<feature type="region of interest" description="Disordered" evidence="2">
    <location>
        <begin position="233"/>
        <end position="258"/>
    </location>
</feature>
<dbReference type="EMBL" id="CAKMNS010000091">
    <property type="protein sequence ID" value="CAH1276782.1"/>
    <property type="molecule type" value="Genomic_DNA"/>
</dbReference>
<protein>
    <submittedName>
        <fullName evidence="4">SCRT2 protein</fullName>
    </submittedName>
</protein>
<evidence type="ECO:0000313" key="5">
    <source>
        <dbReference type="Proteomes" id="UP000838412"/>
    </source>
</evidence>
<keyword evidence="1" id="KW-0863">Zinc-finger</keyword>
<dbReference type="GO" id="GO:0008270">
    <property type="term" value="F:zinc ion binding"/>
    <property type="evidence" value="ECO:0007669"/>
    <property type="project" value="UniProtKB-KW"/>
</dbReference>
<dbReference type="OrthoDB" id="5428132at2759"/>
<accession>A0A8S4MLV7</accession>
<dbReference type="SUPFAM" id="SSF57667">
    <property type="entry name" value="beta-beta-alpha zinc fingers"/>
    <property type="match status" value="1"/>
</dbReference>
<name>A0A8S4MLV7_BRALA</name>
<keyword evidence="1" id="KW-0862">Zinc</keyword>
<dbReference type="PROSITE" id="PS50157">
    <property type="entry name" value="ZINC_FINGER_C2H2_2"/>
    <property type="match status" value="1"/>
</dbReference>
<dbReference type="Gene3D" id="3.30.160.60">
    <property type="entry name" value="Classic Zinc Finger"/>
    <property type="match status" value="1"/>
</dbReference>
<dbReference type="InterPro" id="IPR013087">
    <property type="entry name" value="Znf_C2H2_type"/>
</dbReference>
<proteinExistence type="predicted"/>
<feature type="domain" description="C2H2-type" evidence="3">
    <location>
        <begin position="131"/>
        <end position="158"/>
    </location>
</feature>
<keyword evidence="1" id="KW-0479">Metal-binding</keyword>
<reference evidence="4" key="1">
    <citation type="submission" date="2022-01" db="EMBL/GenBank/DDBJ databases">
        <authorList>
            <person name="Braso-Vives M."/>
        </authorList>
    </citation>
    <scope>NUCLEOTIDE SEQUENCE</scope>
</reference>
<evidence type="ECO:0000259" key="3">
    <source>
        <dbReference type="PROSITE" id="PS50157"/>
    </source>
</evidence>